<dbReference type="Proteomes" id="UP000272025">
    <property type="component" value="Unassembled WGS sequence"/>
</dbReference>
<dbReference type="EMBL" id="ML119065">
    <property type="protein sequence ID" value="ROT34783.1"/>
    <property type="molecule type" value="Genomic_DNA"/>
</dbReference>
<name>A0A3N2PJT9_SODAK</name>
<keyword evidence="2" id="KW-1185">Reference proteome</keyword>
<evidence type="ECO:0000313" key="1">
    <source>
        <dbReference type="EMBL" id="ROT34783.1"/>
    </source>
</evidence>
<gene>
    <name evidence="1" type="ORF">SODALDRAFT_329467</name>
</gene>
<reference evidence="1 2" key="1">
    <citation type="journal article" date="2018" name="Mol. Ecol.">
        <title>The obligate alkalophilic soda-lake fungus Sodiomyces alkalinus has shifted to a protein diet.</title>
        <authorList>
            <person name="Grum-Grzhimaylo A.A."/>
            <person name="Falkoski D.L."/>
            <person name="van den Heuvel J."/>
            <person name="Valero-Jimenez C.A."/>
            <person name="Min B."/>
            <person name="Choi I.G."/>
            <person name="Lipzen A."/>
            <person name="Daum C.G."/>
            <person name="Aanen D.K."/>
            <person name="Tsang A."/>
            <person name="Henrissat B."/>
            <person name="Bilanenko E.N."/>
            <person name="de Vries R.P."/>
            <person name="van Kan J.A.L."/>
            <person name="Grigoriev I.V."/>
            <person name="Debets A.J.M."/>
        </authorList>
    </citation>
    <scope>NUCLEOTIDE SEQUENCE [LARGE SCALE GENOMIC DNA]</scope>
    <source>
        <strain evidence="1 2">F11</strain>
    </source>
</reference>
<proteinExistence type="predicted"/>
<organism evidence="1 2">
    <name type="scientific">Sodiomyces alkalinus (strain CBS 110278 / VKM F-3762 / F11)</name>
    <name type="common">Alkaliphilic filamentous fungus</name>
    <dbReference type="NCBI Taxonomy" id="1314773"/>
    <lineage>
        <taxon>Eukaryota</taxon>
        <taxon>Fungi</taxon>
        <taxon>Dikarya</taxon>
        <taxon>Ascomycota</taxon>
        <taxon>Pezizomycotina</taxon>
        <taxon>Sordariomycetes</taxon>
        <taxon>Hypocreomycetidae</taxon>
        <taxon>Glomerellales</taxon>
        <taxon>Plectosphaerellaceae</taxon>
        <taxon>Sodiomyces</taxon>
    </lineage>
</organism>
<accession>A0A3N2PJT9</accession>
<sequence length="60" mass="6922">MIGVGGMVDARQWKRRQRNYLEKGKIVTETHVTRRGGKGTWDPRHSHDHTLFIPFHVAVG</sequence>
<protein>
    <submittedName>
        <fullName evidence="1">Uncharacterized protein</fullName>
    </submittedName>
</protein>
<dbReference type="AlphaFoldDB" id="A0A3N2PJT9"/>
<dbReference type="RefSeq" id="XP_028462589.1">
    <property type="nucleotide sequence ID" value="XM_028610953.1"/>
</dbReference>
<evidence type="ECO:0000313" key="2">
    <source>
        <dbReference type="Proteomes" id="UP000272025"/>
    </source>
</evidence>
<dbReference type="GeneID" id="39579431"/>